<dbReference type="InterPro" id="IPR036047">
    <property type="entry name" value="F-box-like_dom_sf"/>
</dbReference>
<feature type="domain" description="F-box" evidence="1">
    <location>
        <begin position="13"/>
        <end position="53"/>
    </location>
</feature>
<dbReference type="Pfam" id="PF00646">
    <property type="entry name" value="F-box"/>
    <property type="match status" value="1"/>
</dbReference>
<keyword evidence="3" id="KW-1185">Reference proteome</keyword>
<evidence type="ECO:0000313" key="3">
    <source>
        <dbReference type="Proteomes" id="UP000289738"/>
    </source>
</evidence>
<dbReference type="InterPro" id="IPR001810">
    <property type="entry name" value="F-box_dom"/>
</dbReference>
<proteinExistence type="predicted"/>
<accession>A0A444WPB4</accession>
<evidence type="ECO:0000313" key="2">
    <source>
        <dbReference type="EMBL" id="RYQ79078.1"/>
    </source>
</evidence>
<dbReference type="InterPro" id="IPR050942">
    <property type="entry name" value="F-box_BR-signaling"/>
</dbReference>
<dbReference type="SMART" id="SM00256">
    <property type="entry name" value="FBOX"/>
    <property type="match status" value="1"/>
</dbReference>
<dbReference type="AlphaFoldDB" id="A0A444WPB4"/>
<dbReference type="Gene3D" id="1.20.1280.50">
    <property type="match status" value="1"/>
</dbReference>
<sequence>MEKDTSSDGWMDLPPEVLELIFQRLSLMDNLMNCRATCCSWRKAADSIFSSQLPLMLSLSPSEFQSSWVKPDDTTCLGSLSAPWSKDDSTVLTETWPQVIRPDITRVYSMQGWLMFNIFHYVSDKDQIFSELSFFNPFSRARFKLPKLFLFSGSPRCHQVRFAFNSAPPGSEEFLVVLLGKFCYQEREESIVKVEQIKQRLAFIKFKQGSWIESIETTEFFYDIAVHDDNKLYALSIKHRTSVVFVFTLGDNHSDDHVVERLFMLNTIRGISSRDTIFWSKKGGETYHLGDLSFKPDHQLAMDTSTGELLLVIHYLSASSSCSCYRSVRTEEFRVFKLDRSILRWCEVFDIGDRFLFWDYTRVSLVSATALRLSHHKFKGGNCIFFCHANTKMNPNIKEGPLNFPEHDIGVFFLADRTISHFPINSSLPFSFENIWFSPAP</sequence>
<protein>
    <recommendedName>
        <fullName evidence="1">F-box domain-containing protein</fullName>
    </recommendedName>
</protein>
<dbReference type="InterPro" id="IPR005174">
    <property type="entry name" value="KIB1-4_b-propeller"/>
</dbReference>
<dbReference type="Proteomes" id="UP000289738">
    <property type="component" value="Unassembled WGS sequence"/>
</dbReference>
<name>A0A444WPB4_ARAHY</name>
<dbReference type="Pfam" id="PF03478">
    <property type="entry name" value="Beta-prop_KIB1-4"/>
    <property type="match status" value="1"/>
</dbReference>
<organism evidence="2 3">
    <name type="scientific">Arachis hypogaea</name>
    <name type="common">Peanut</name>
    <dbReference type="NCBI Taxonomy" id="3818"/>
    <lineage>
        <taxon>Eukaryota</taxon>
        <taxon>Viridiplantae</taxon>
        <taxon>Streptophyta</taxon>
        <taxon>Embryophyta</taxon>
        <taxon>Tracheophyta</taxon>
        <taxon>Spermatophyta</taxon>
        <taxon>Magnoliopsida</taxon>
        <taxon>eudicotyledons</taxon>
        <taxon>Gunneridae</taxon>
        <taxon>Pentapetalae</taxon>
        <taxon>rosids</taxon>
        <taxon>fabids</taxon>
        <taxon>Fabales</taxon>
        <taxon>Fabaceae</taxon>
        <taxon>Papilionoideae</taxon>
        <taxon>50 kb inversion clade</taxon>
        <taxon>dalbergioids sensu lato</taxon>
        <taxon>Dalbergieae</taxon>
        <taxon>Pterocarpus clade</taxon>
        <taxon>Arachis</taxon>
    </lineage>
</organism>
<evidence type="ECO:0000259" key="1">
    <source>
        <dbReference type="SMART" id="SM00256"/>
    </source>
</evidence>
<reference evidence="2 3" key="1">
    <citation type="submission" date="2019-01" db="EMBL/GenBank/DDBJ databases">
        <title>Sequencing of cultivated peanut Arachis hypogaea provides insights into genome evolution and oil improvement.</title>
        <authorList>
            <person name="Chen X."/>
        </authorList>
    </citation>
    <scope>NUCLEOTIDE SEQUENCE [LARGE SCALE GENOMIC DNA]</scope>
    <source>
        <strain evidence="3">cv. Fuhuasheng</strain>
        <tissue evidence="2">Leaves</tissue>
    </source>
</reference>
<gene>
    <name evidence="2" type="ORF">Ahy_Scaffold8g108564</name>
</gene>
<dbReference type="EMBL" id="SDMP01000028">
    <property type="protein sequence ID" value="RYQ79078.1"/>
    <property type="molecule type" value="Genomic_DNA"/>
</dbReference>
<comment type="caution">
    <text evidence="2">The sequence shown here is derived from an EMBL/GenBank/DDBJ whole genome shotgun (WGS) entry which is preliminary data.</text>
</comment>
<dbReference type="SUPFAM" id="SSF81383">
    <property type="entry name" value="F-box domain"/>
    <property type="match status" value="1"/>
</dbReference>
<dbReference type="PANTHER" id="PTHR44259:SF114">
    <property type="entry name" value="OS06G0707300 PROTEIN"/>
    <property type="match status" value="1"/>
</dbReference>
<dbReference type="PANTHER" id="PTHR44259">
    <property type="entry name" value="OS07G0183000 PROTEIN-RELATED"/>
    <property type="match status" value="1"/>
</dbReference>